<feature type="binding site" evidence="8">
    <location>
        <position position="24"/>
    </location>
    <ligand>
        <name>substrate</name>
    </ligand>
</feature>
<dbReference type="Gene3D" id="3.20.20.70">
    <property type="entry name" value="Aldolase class I"/>
    <property type="match status" value="1"/>
</dbReference>
<evidence type="ECO:0000256" key="7">
    <source>
        <dbReference type="ARBA" id="ARBA00023239"/>
    </source>
</evidence>
<dbReference type="InterPro" id="IPR013785">
    <property type="entry name" value="Aldolase_TIM"/>
</dbReference>
<sequence length="234" mass="26959">MITEIFSSIMGEGKYIGRRYIFIRFPKCNLNCIYCDERKNYKNRVEVEPGSGVFEEREIRDVKDIVKEVERLKTDDLFAISFTGGEPLLFDKLDELNKLLKKKGFRTHLESNGTLPERLVFTDIGSIDIKLKGHIPNYKEVYNKELESIKILYENGVDVYAKVVILSSNTVEEIEKVAKDLSEIGSILLCLQPVTPTKDIKGVSKKVIFKMMEKAGKYVDVMTTIQMHKYMKIL</sequence>
<keyword evidence="7 8" id="KW-0456">Lyase</keyword>
<dbReference type="HAMAP" id="MF_00917">
    <property type="entry name" value="QueE"/>
    <property type="match status" value="1"/>
</dbReference>
<evidence type="ECO:0000256" key="4">
    <source>
        <dbReference type="ARBA" id="ARBA00022842"/>
    </source>
</evidence>
<evidence type="ECO:0000256" key="5">
    <source>
        <dbReference type="ARBA" id="ARBA00023004"/>
    </source>
</evidence>
<name>D5VTC4_METIM</name>
<feature type="binding site" evidence="8">
    <location>
        <position position="28"/>
    </location>
    <ligand>
        <name>[4Fe-4S] cluster</name>
        <dbReference type="ChEBI" id="CHEBI:49883"/>
        <note>4Fe-4S-S-AdoMet</note>
    </ligand>
</feature>
<evidence type="ECO:0000259" key="9">
    <source>
        <dbReference type="PROSITE" id="PS51918"/>
    </source>
</evidence>
<dbReference type="GeneID" id="9132193"/>
<dbReference type="GO" id="GO:0051539">
    <property type="term" value="F:4 iron, 4 sulfur cluster binding"/>
    <property type="evidence" value="ECO:0007669"/>
    <property type="project" value="UniProtKB-UniRule"/>
</dbReference>
<proteinExistence type="inferred from homology"/>
<dbReference type="SFLD" id="SFLDS00029">
    <property type="entry name" value="Radical_SAM"/>
    <property type="match status" value="1"/>
</dbReference>
<dbReference type="GO" id="GO:0016840">
    <property type="term" value="F:carbon-nitrogen lyase activity"/>
    <property type="evidence" value="ECO:0007669"/>
    <property type="project" value="UniProtKB-UniRule"/>
</dbReference>
<feature type="binding site" evidence="8">
    <location>
        <position position="85"/>
    </location>
    <ligand>
        <name>S-adenosyl-L-methionine</name>
        <dbReference type="ChEBI" id="CHEBI:59789"/>
    </ligand>
</feature>
<reference evidence="10" key="1">
    <citation type="submission" date="2010-04" db="EMBL/GenBank/DDBJ databases">
        <title>Complete sequence of Methanocaldococcus infernus ME.</title>
        <authorList>
            <consortium name="US DOE Joint Genome Institute"/>
            <person name="Lucas S."/>
            <person name="Copeland A."/>
            <person name="Lapidus A."/>
            <person name="Cheng J.-F."/>
            <person name="Bruce D."/>
            <person name="Goodwin L."/>
            <person name="Pitluck S."/>
            <person name="Munk A.C."/>
            <person name="Detter J.C."/>
            <person name="Han C."/>
            <person name="Tapia R."/>
            <person name="Land M."/>
            <person name="Hauser L."/>
            <person name="Kyrpides N."/>
            <person name="Mikhailova N."/>
            <person name="Sieprawska-Lupa M."/>
            <person name="Whitman W.B."/>
            <person name="Woyke T."/>
        </authorList>
    </citation>
    <scope>NUCLEOTIDE SEQUENCE [LARGE SCALE GENOMIC DNA]</scope>
    <source>
        <strain evidence="10">ME</strain>
    </source>
</reference>
<feature type="binding site" evidence="8">
    <location>
        <position position="32"/>
    </location>
    <ligand>
        <name>[4Fe-4S] cluster</name>
        <dbReference type="ChEBI" id="CHEBI:49883"/>
        <note>4Fe-4S-S-AdoMet</note>
    </ligand>
</feature>
<dbReference type="InterPro" id="IPR007197">
    <property type="entry name" value="rSAM"/>
</dbReference>
<dbReference type="PIRSF" id="PIRSF000370">
    <property type="entry name" value="QueE"/>
    <property type="match status" value="1"/>
</dbReference>
<dbReference type="STRING" id="573063.Metin_1174"/>
<dbReference type="eggNOG" id="arCOG02173">
    <property type="taxonomic scope" value="Archaea"/>
</dbReference>
<evidence type="ECO:0000256" key="8">
    <source>
        <dbReference type="HAMAP-Rule" id="MF_00917"/>
    </source>
</evidence>
<dbReference type="GO" id="GO:0000287">
    <property type="term" value="F:magnesium ion binding"/>
    <property type="evidence" value="ECO:0007669"/>
    <property type="project" value="UniProtKB-UniRule"/>
</dbReference>
<keyword evidence="1 8" id="KW-0004">4Fe-4S</keyword>
<dbReference type="PANTHER" id="PTHR42836">
    <property type="entry name" value="7-CARBOXY-7-DEAZAGUANINE SYNTHASE"/>
    <property type="match status" value="1"/>
</dbReference>
<evidence type="ECO:0000256" key="1">
    <source>
        <dbReference type="ARBA" id="ARBA00022485"/>
    </source>
</evidence>
<keyword evidence="11" id="KW-1185">Reference proteome</keyword>
<keyword evidence="2 8" id="KW-0949">S-adenosyl-L-methionine</keyword>
<organism evidence="10 11">
    <name type="scientific">Methanocaldococcus infernus (strain DSM 11812 / JCM 15783 / ME)</name>
    <dbReference type="NCBI Taxonomy" id="573063"/>
    <lineage>
        <taxon>Archaea</taxon>
        <taxon>Methanobacteriati</taxon>
        <taxon>Methanobacteriota</taxon>
        <taxon>Methanomada group</taxon>
        <taxon>Methanococci</taxon>
        <taxon>Methanococcales</taxon>
        <taxon>Methanocaldococcaceae</taxon>
        <taxon>Methanocaldococcus</taxon>
    </lineage>
</organism>
<dbReference type="PANTHER" id="PTHR42836:SF1">
    <property type="entry name" value="7-CARBOXY-7-DEAZAGUANINE SYNTHASE"/>
    <property type="match status" value="1"/>
</dbReference>
<dbReference type="Pfam" id="PF04055">
    <property type="entry name" value="Radical_SAM"/>
    <property type="match status" value="1"/>
</dbReference>
<dbReference type="OrthoDB" id="7980at2157"/>
<dbReference type="RefSeq" id="WP_013100572.1">
    <property type="nucleotide sequence ID" value="NC_014122.1"/>
</dbReference>
<protein>
    <recommendedName>
        <fullName evidence="8">7-carboxy-7-deazaguanine synthase</fullName>
        <shortName evidence="8">CDG synthase</shortName>
        <ecNumber evidence="8">4.3.99.3</ecNumber>
    </recommendedName>
    <alternativeName>
        <fullName evidence="8">Archaeosine biosynthesis protein QueE</fullName>
    </alternativeName>
</protein>
<dbReference type="InterPro" id="IPR024924">
    <property type="entry name" value="7-CO-7-deazaguanine_synth-like"/>
</dbReference>
<feature type="binding site" evidence="8">
    <location>
        <begin position="34"/>
        <end position="36"/>
    </location>
    <ligand>
        <name>S-adenosyl-L-methionine</name>
        <dbReference type="ChEBI" id="CHEBI:59789"/>
    </ligand>
</feature>
<feature type="binding site" evidence="8">
    <location>
        <begin position="9"/>
        <end position="11"/>
    </location>
    <ligand>
        <name>substrate</name>
    </ligand>
</feature>
<keyword evidence="4 8" id="KW-0460">Magnesium</keyword>
<dbReference type="SFLD" id="SFLDG01067">
    <property type="entry name" value="SPASM/twitch_domain_containing"/>
    <property type="match status" value="1"/>
</dbReference>
<comment type="subunit">
    <text evidence="8">Homodimer.</text>
</comment>
<dbReference type="AlphaFoldDB" id="D5VTC4"/>
<keyword evidence="5 8" id="KW-0408">Iron</keyword>
<accession>D5VTC4</accession>
<comment type="function">
    <text evidence="8">Catalyzes the complex heterocyclic radical-mediated conversion of 6-carboxy-5,6,7,8-tetrahydropterin (CPH4) to 7-carboxy-7-deazaguanine (CDG), a step common to the biosynthetic pathways of all 7-deazapurine-containing compounds.</text>
</comment>
<dbReference type="KEGG" id="mif:Metin_1174"/>
<keyword evidence="3 8" id="KW-0479">Metal-binding</keyword>
<comment type="similarity">
    <text evidence="8">Belongs to the radical SAM superfamily. 7-carboxy-7-deazaguanine synthase family.</text>
</comment>
<feature type="binding site" evidence="8">
    <location>
        <position position="35"/>
    </location>
    <ligand>
        <name>[4Fe-4S] cluster</name>
        <dbReference type="ChEBI" id="CHEBI:49883"/>
        <note>4Fe-4S-S-AdoMet</note>
    </ligand>
</feature>
<evidence type="ECO:0000256" key="2">
    <source>
        <dbReference type="ARBA" id="ARBA00022691"/>
    </source>
</evidence>
<evidence type="ECO:0000313" key="11">
    <source>
        <dbReference type="Proteomes" id="UP000002061"/>
    </source>
</evidence>
<comment type="pathway">
    <text evidence="8">Purine metabolism; 7-cyano-7-deazaguanine biosynthesis.</text>
</comment>
<dbReference type="SUPFAM" id="SSF102114">
    <property type="entry name" value="Radical SAM enzymes"/>
    <property type="match status" value="1"/>
</dbReference>
<comment type="catalytic activity">
    <reaction evidence="8">
        <text>6-carboxy-5,6,7,8-tetrahydropterin + H(+) = 7-carboxy-7-carbaguanine + NH4(+)</text>
        <dbReference type="Rhea" id="RHEA:27974"/>
        <dbReference type="ChEBI" id="CHEBI:15378"/>
        <dbReference type="ChEBI" id="CHEBI:28938"/>
        <dbReference type="ChEBI" id="CHEBI:61032"/>
        <dbReference type="ChEBI" id="CHEBI:61036"/>
        <dbReference type="EC" id="4.3.99.3"/>
    </reaction>
</comment>
<evidence type="ECO:0000256" key="6">
    <source>
        <dbReference type="ARBA" id="ARBA00023014"/>
    </source>
</evidence>
<dbReference type="EC" id="4.3.99.3" evidence="8"/>
<comment type="cofactor">
    <cofactor evidence="8">
        <name>S-adenosyl-L-methionine</name>
        <dbReference type="ChEBI" id="CHEBI:59789"/>
    </cofactor>
    <text evidence="8">Binds 1 S-adenosyl-L-methionine per subunit.</text>
</comment>
<dbReference type="EMBL" id="CP002009">
    <property type="protein sequence ID" value="ADG13827.1"/>
    <property type="molecule type" value="Genomic_DNA"/>
</dbReference>
<dbReference type="HOGENOM" id="CLU_066739_1_0_2"/>
<feature type="binding site" evidence="8">
    <location>
        <position position="83"/>
    </location>
    <ligand>
        <name>substrate</name>
    </ligand>
</feature>
<dbReference type="InterPro" id="IPR058240">
    <property type="entry name" value="rSAM_sf"/>
</dbReference>
<comment type="cofactor">
    <cofactor evidence="8">
        <name>[4Fe-4S] cluster</name>
        <dbReference type="ChEBI" id="CHEBI:49883"/>
    </cofactor>
    <text evidence="8">Binds 1 [4Fe-4S] cluster. The cluster is coordinated with 3 cysteines and an exchangeable S-adenosyl-L-methionine.</text>
</comment>
<dbReference type="UniPathway" id="UPA00391"/>
<keyword evidence="6 8" id="KW-0411">Iron-sulfur</keyword>
<comment type="caution">
    <text evidence="8">Lacks conserved residue(s) required for the propagation of feature annotation.</text>
</comment>
<dbReference type="CDD" id="cd01335">
    <property type="entry name" value="Radical_SAM"/>
    <property type="match status" value="1"/>
</dbReference>
<feature type="domain" description="Radical SAM core" evidence="9">
    <location>
        <begin position="15"/>
        <end position="234"/>
    </location>
</feature>
<dbReference type="GO" id="GO:1904047">
    <property type="term" value="F:S-adenosyl-L-methionine binding"/>
    <property type="evidence" value="ECO:0007669"/>
    <property type="project" value="UniProtKB-UniRule"/>
</dbReference>
<evidence type="ECO:0000313" key="10">
    <source>
        <dbReference type="EMBL" id="ADG13827.1"/>
    </source>
</evidence>
<dbReference type="Proteomes" id="UP000002061">
    <property type="component" value="Chromosome"/>
</dbReference>
<comment type="cofactor">
    <cofactor evidence="8">
        <name>Mg(2+)</name>
        <dbReference type="ChEBI" id="CHEBI:18420"/>
    </cofactor>
</comment>
<dbReference type="PROSITE" id="PS51918">
    <property type="entry name" value="RADICAL_SAM"/>
    <property type="match status" value="1"/>
</dbReference>
<gene>
    <name evidence="8" type="primary">queE</name>
    <name evidence="10" type="ordered locus">Metin_1174</name>
</gene>
<evidence type="ECO:0000256" key="3">
    <source>
        <dbReference type="ARBA" id="ARBA00022723"/>
    </source>
</evidence>